<evidence type="ECO:0000313" key="4">
    <source>
        <dbReference type="Proteomes" id="UP001292094"/>
    </source>
</evidence>
<proteinExistence type="predicted"/>
<feature type="compositionally biased region" description="Basic residues" evidence="1">
    <location>
        <begin position="160"/>
        <end position="170"/>
    </location>
</feature>
<feature type="region of interest" description="Disordered" evidence="1">
    <location>
        <begin position="46"/>
        <end position="259"/>
    </location>
</feature>
<protein>
    <recommendedName>
        <fullName evidence="2">PiggyBac transposable element-derived protein domain-containing protein</fullName>
    </recommendedName>
</protein>
<feature type="compositionally biased region" description="Low complexity" evidence="1">
    <location>
        <begin position="203"/>
        <end position="215"/>
    </location>
</feature>
<dbReference type="InterPro" id="IPR029526">
    <property type="entry name" value="PGBD"/>
</dbReference>
<gene>
    <name evidence="3" type="ORF">Pmani_005610</name>
</gene>
<reference evidence="3" key="1">
    <citation type="submission" date="2023-11" db="EMBL/GenBank/DDBJ databases">
        <title>Genome assemblies of two species of porcelain crab, Petrolisthes cinctipes and Petrolisthes manimaculis (Anomura: Porcellanidae).</title>
        <authorList>
            <person name="Angst P."/>
        </authorList>
    </citation>
    <scope>NUCLEOTIDE SEQUENCE</scope>
    <source>
        <strain evidence="3">PB745_02</strain>
        <tissue evidence="3">Gill</tissue>
    </source>
</reference>
<evidence type="ECO:0000259" key="2">
    <source>
        <dbReference type="Pfam" id="PF13843"/>
    </source>
</evidence>
<name>A0AAE1QC35_9EUCA</name>
<dbReference type="Pfam" id="PF13843">
    <property type="entry name" value="DDE_Tnp_1_7"/>
    <property type="match status" value="1"/>
</dbReference>
<feature type="compositionally biased region" description="Low complexity" evidence="1">
    <location>
        <begin position="107"/>
        <end position="132"/>
    </location>
</feature>
<organism evidence="3 4">
    <name type="scientific">Petrolisthes manimaculis</name>
    <dbReference type="NCBI Taxonomy" id="1843537"/>
    <lineage>
        <taxon>Eukaryota</taxon>
        <taxon>Metazoa</taxon>
        <taxon>Ecdysozoa</taxon>
        <taxon>Arthropoda</taxon>
        <taxon>Crustacea</taxon>
        <taxon>Multicrustacea</taxon>
        <taxon>Malacostraca</taxon>
        <taxon>Eumalacostraca</taxon>
        <taxon>Eucarida</taxon>
        <taxon>Decapoda</taxon>
        <taxon>Pleocyemata</taxon>
        <taxon>Anomura</taxon>
        <taxon>Galatheoidea</taxon>
        <taxon>Porcellanidae</taxon>
        <taxon>Petrolisthes</taxon>
    </lineage>
</organism>
<accession>A0AAE1QC35</accession>
<sequence>MAASRKTYDLDNSNDLRDVLQLLGSDVDVIDDYDSDVESALQLLESDVGEIDDHDSVVESDASDDSVEKSDMNSDDYNSDVEMPYVRQSSTHHEPNATSTPQKHTHTPASQSEPQQSTSQASQPQPSTSYASVSPPSERKKWESTSRPQRRPHTLSSSRRLAKRVSRPQRRAAAERAGLLMHATRPTSPDLLEEEFEIDNPEAVPSPASSHASLSPDDRRRPPATARRSRSRSCSRSQPRPTVGHRSRESASAAGARRVRQSCEIIPEPNPPVDFSSATLTSTSGFQWQCQPHRGHRHTAARNIIREVPGPTAEAQRATTIDSTFSLFFPDEVITEIVKWTNKKISSFREAYKKQDGSIKDTNPVEMRAFLGLLLLCGMQKSGHLHVQEIFSKMTGSPPFRATMSARRFSFLNDCLRFDDPETRVECVKRDKLAPQAAPVRMGKGTTLFQFFFILKHSLYFSACPTPTSVR</sequence>
<evidence type="ECO:0000313" key="3">
    <source>
        <dbReference type="EMBL" id="KAK4323708.1"/>
    </source>
</evidence>
<evidence type="ECO:0000256" key="1">
    <source>
        <dbReference type="SAM" id="MobiDB-lite"/>
    </source>
</evidence>
<dbReference type="PANTHER" id="PTHR46599:SF3">
    <property type="entry name" value="PIGGYBAC TRANSPOSABLE ELEMENT-DERIVED PROTEIN 4"/>
    <property type="match status" value="1"/>
</dbReference>
<dbReference type="PANTHER" id="PTHR46599">
    <property type="entry name" value="PIGGYBAC TRANSPOSABLE ELEMENT-DERIVED PROTEIN 4"/>
    <property type="match status" value="1"/>
</dbReference>
<feature type="compositionally biased region" description="Acidic residues" evidence="1">
    <location>
        <begin position="191"/>
        <end position="200"/>
    </location>
</feature>
<dbReference type="AlphaFoldDB" id="A0AAE1QC35"/>
<dbReference type="EMBL" id="JAWZYT010000424">
    <property type="protein sequence ID" value="KAK4323708.1"/>
    <property type="molecule type" value="Genomic_DNA"/>
</dbReference>
<feature type="domain" description="PiggyBac transposable element-derived protein" evidence="2">
    <location>
        <begin position="324"/>
        <end position="434"/>
    </location>
</feature>
<comment type="caution">
    <text evidence="3">The sequence shown here is derived from an EMBL/GenBank/DDBJ whole genome shotgun (WGS) entry which is preliminary data.</text>
</comment>
<keyword evidence="4" id="KW-1185">Reference proteome</keyword>
<dbReference type="Proteomes" id="UP001292094">
    <property type="component" value="Unassembled WGS sequence"/>
</dbReference>